<dbReference type="AlphaFoldDB" id="A0AAE3SH67"/>
<dbReference type="EMBL" id="JAPDPJ010000090">
    <property type="protein sequence ID" value="MCW3789223.1"/>
    <property type="molecule type" value="Genomic_DNA"/>
</dbReference>
<name>A0AAE3SH67_9BACT</name>
<dbReference type="Proteomes" id="UP001209229">
    <property type="component" value="Unassembled WGS sequence"/>
</dbReference>
<dbReference type="RefSeq" id="WP_301192781.1">
    <property type="nucleotide sequence ID" value="NZ_JAPDPJ010000090.1"/>
</dbReference>
<keyword evidence="1" id="KW-0175">Coiled coil</keyword>
<gene>
    <name evidence="2" type="ORF">OM075_22355</name>
</gene>
<comment type="caution">
    <text evidence="2">The sequence shown here is derived from an EMBL/GenBank/DDBJ whole genome shotgun (WGS) entry which is preliminary data.</text>
</comment>
<sequence>MKKLLLLTICIVSSYVLYSQKGTYYELHFVKADGSSNSDPTYFYRDDQTTDRTSLKLRLGDENSSDFQIGYRFYSDGKWYSNFKLDGNGNGYFRGKLTVNSNQYVMGNVGIGTTSPSCRLQVLGTIQATEIKVEAQTADFVFSDNYKLKNLSDVDTYIKTYKHLPDIPSAKEMEASGVNLAEMNKLLLQKVEELTLYAIKQEEARNKEQEKRENLKVELEVQKKIVKQQEERLAKLEAVILNESAKY</sequence>
<feature type="coiled-coil region" evidence="1">
    <location>
        <begin position="198"/>
        <end position="246"/>
    </location>
</feature>
<evidence type="ECO:0000313" key="2">
    <source>
        <dbReference type="EMBL" id="MCW3789223.1"/>
    </source>
</evidence>
<protein>
    <submittedName>
        <fullName evidence="2">Uncharacterized protein</fullName>
    </submittedName>
</protein>
<reference evidence="2" key="1">
    <citation type="submission" date="2022-10" db="EMBL/GenBank/DDBJ databases">
        <authorList>
            <person name="Yu W.X."/>
        </authorList>
    </citation>
    <scope>NUCLEOTIDE SEQUENCE</scope>
    <source>
        <strain evidence="2">AAT</strain>
    </source>
</reference>
<proteinExistence type="predicted"/>
<evidence type="ECO:0000256" key="1">
    <source>
        <dbReference type="SAM" id="Coils"/>
    </source>
</evidence>
<evidence type="ECO:0000313" key="3">
    <source>
        <dbReference type="Proteomes" id="UP001209229"/>
    </source>
</evidence>
<organism evidence="2 3">
    <name type="scientific">Plebeiibacterium sediminum</name>
    <dbReference type="NCBI Taxonomy" id="2992112"/>
    <lineage>
        <taxon>Bacteria</taxon>
        <taxon>Pseudomonadati</taxon>
        <taxon>Bacteroidota</taxon>
        <taxon>Bacteroidia</taxon>
        <taxon>Marinilabiliales</taxon>
        <taxon>Marinilabiliaceae</taxon>
        <taxon>Plebeiibacterium</taxon>
    </lineage>
</organism>
<keyword evidence="3" id="KW-1185">Reference proteome</keyword>
<accession>A0AAE3SH67</accession>